<reference evidence="1" key="1">
    <citation type="journal article" date="2014" name="Int. J. Syst. Evol. Microbiol.">
        <title>Complete genome sequence of Corynebacterium casei LMG S-19264T (=DSM 44701T), isolated from a smear-ripened cheese.</title>
        <authorList>
            <consortium name="US DOE Joint Genome Institute (JGI-PGF)"/>
            <person name="Walter F."/>
            <person name="Albersmeier A."/>
            <person name="Kalinowski J."/>
            <person name="Ruckert C."/>
        </authorList>
    </citation>
    <scope>NUCLEOTIDE SEQUENCE</scope>
    <source>
        <strain evidence="1">KCTC 12368</strain>
    </source>
</reference>
<dbReference type="EMBL" id="BMWX01000002">
    <property type="protein sequence ID" value="GGZ18937.1"/>
    <property type="molecule type" value="Genomic_DNA"/>
</dbReference>
<proteinExistence type="predicted"/>
<name>A0A918PRN9_9BACT</name>
<dbReference type="Proteomes" id="UP000619457">
    <property type="component" value="Unassembled WGS sequence"/>
</dbReference>
<dbReference type="AlphaFoldDB" id="A0A918PRN9"/>
<organism evidence="1 2">
    <name type="scientific">Echinicola pacifica</name>
    <dbReference type="NCBI Taxonomy" id="346377"/>
    <lineage>
        <taxon>Bacteria</taxon>
        <taxon>Pseudomonadati</taxon>
        <taxon>Bacteroidota</taxon>
        <taxon>Cytophagia</taxon>
        <taxon>Cytophagales</taxon>
        <taxon>Cyclobacteriaceae</taxon>
        <taxon>Echinicola</taxon>
    </lineage>
</organism>
<comment type="caution">
    <text evidence="1">The sequence shown here is derived from an EMBL/GenBank/DDBJ whole genome shotgun (WGS) entry which is preliminary data.</text>
</comment>
<evidence type="ECO:0000313" key="1">
    <source>
        <dbReference type="EMBL" id="GGZ18937.1"/>
    </source>
</evidence>
<accession>A0A918PRN9</accession>
<reference evidence="1" key="2">
    <citation type="submission" date="2020-09" db="EMBL/GenBank/DDBJ databases">
        <authorList>
            <person name="Sun Q."/>
            <person name="Kim S."/>
        </authorList>
    </citation>
    <scope>NUCLEOTIDE SEQUENCE</scope>
    <source>
        <strain evidence="1">KCTC 12368</strain>
    </source>
</reference>
<sequence>MGFFLYSPEAEAQDKDADEIALSIKAGSSRELSSFFDEEVQLTIIGNEGDYSKNQAELVIKDFFKKFPPVDFEIVHRGKSGTSIAYFIGTYQSNSLSFRMLIKCKKDKNDNNIYAIDITKE</sequence>
<dbReference type="InterPro" id="IPR031977">
    <property type="entry name" value="DUF4783"/>
</dbReference>
<dbReference type="Pfam" id="PF16022">
    <property type="entry name" value="DUF4783"/>
    <property type="match status" value="1"/>
</dbReference>
<keyword evidence="2" id="KW-1185">Reference proteome</keyword>
<evidence type="ECO:0008006" key="3">
    <source>
        <dbReference type="Google" id="ProtNLM"/>
    </source>
</evidence>
<evidence type="ECO:0000313" key="2">
    <source>
        <dbReference type="Proteomes" id="UP000619457"/>
    </source>
</evidence>
<protein>
    <recommendedName>
        <fullName evidence="3">DUF4783 domain-containing protein</fullName>
    </recommendedName>
</protein>
<dbReference type="Gene3D" id="3.10.450.50">
    <property type="match status" value="1"/>
</dbReference>
<gene>
    <name evidence="1" type="ORF">GCM10007049_09050</name>
</gene>